<comment type="caution">
    <text evidence="11">The sequence shown here is derived from an EMBL/GenBank/DDBJ whole genome shotgun (WGS) entry which is preliminary data.</text>
</comment>
<feature type="transmembrane region" description="Helical" evidence="9">
    <location>
        <begin position="47"/>
        <end position="64"/>
    </location>
</feature>
<dbReference type="OrthoDB" id="9814265at2"/>
<comment type="similarity">
    <text evidence="8">Belongs to the TRAP transporter small permease family.</text>
</comment>
<keyword evidence="12" id="KW-1185">Reference proteome</keyword>
<feature type="domain" description="Tripartite ATP-independent periplasmic transporters DctQ component" evidence="10">
    <location>
        <begin position="24"/>
        <end position="151"/>
    </location>
</feature>
<keyword evidence="5 9" id="KW-0812">Transmembrane</keyword>
<dbReference type="RefSeq" id="WP_151147993.1">
    <property type="nucleotide sequence ID" value="NZ_WAGX01000007.1"/>
</dbReference>
<dbReference type="PANTHER" id="PTHR35011:SF2">
    <property type="entry name" value="2,3-DIKETO-L-GULONATE TRAP TRANSPORTER SMALL PERMEASE PROTEIN YIAM"/>
    <property type="match status" value="1"/>
</dbReference>
<protein>
    <submittedName>
        <fullName evidence="11">TRAP transporter small permease</fullName>
    </submittedName>
</protein>
<dbReference type="EMBL" id="WAGX01000007">
    <property type="protein sequence ID" value="KAB1436064.1"/>
    <property type="molecule type" value="Genomic_DNA"/>
</dbReference>
<organism evidence="11 12">
    <name type="scientific">Candidatus Galacturonatibacter soehngenii</name>
    <dbReference type="NCBI Taxonomy" id="2307010"/>
    <lineage>
        <taxon>Bacteria</taxon>
        <taxon>Bacillati</taxon>
        <taxon>Bacillota</taxon>
        <taxon>Clostridia</taxon>
        <taxon>Lachnospirales</taxon>
        <taxon>Lachnospiraceae</taxon>
        <taxon>Candidatus Galacturonatibacter</taxon>
    </lineage>
</organism>
<evidence type="ECO:0000256" key="4">
    <source>
        <dbReference type="ARBA" id="ARBA00022519"/>
    </source>
</evidence>
<evidence type="ECO:0000259" key="10">
    <source>
        <dbReference type="Pfam" id="PF04290"/>
    </source>
</evidence>
<keyword evidence="2" id="KW-0813">Transport</keyword>
<keyword evidence="4" id="KW-0997">Cell inner membrane</keyword>
<dbReference type="Pfam" id="PF04290">
    <property type="entry name" value="DctQ"/>
    <property type="match status" value="1"/>
</dbReference>
<dbReference type="GO" id="GO:0015740">
    <property type="term" value="P:C4-dicarboxylate transport"/>
    <property type="evidence" value="ECO:0007669"/>
    <property type="project" value="TreeGrafter"/>
</dbReference>
<keyword evidence="6 9" id="KW-1133">Transmembrane helix</keyword>
<evidence type="ECO:0000256" key="5">
    <source>
        <dbReference type="ARBA" id="ARBA00022692"/>
    </source>
</evidence>
<dbReference type="AlphaFoldDB" id="A0A7V7UFB1"/>
<evidence type="ECO:0000256" key="8">
    <source>
        <dbReference type="ARBA" id="ARBA00038436"/>
    </source>
</evidence>
<evidence type="ECO:0000256" key="7">
    <source>
        <dbReference type="ARBA" id="ARBA00023136"/>
    </source>
</evidence>
<keyword evidence="7 9" id="KW-0472">Membrane</keyword>
<dbReference type="GO" id="GO:0005886">
    <property type="term" value="C:plasma membrane"/>
    <property type="evidence" value="ECO:0007669"/>
    <property type="project" value="UniProtKB-SubCell"/>
</dbReference>
<evidence type="ECO:0000256" key="9">
    <source>
        <dbReference type="SAM" id="Phobius"/>
    </source>
</evidence>
<evidence type="ECO:0000256" key="3">
    <source>
        <dbReference type="ARBA" id="ARBA00022475"/>
    </source>
</evidence>
<dbReference type="PANTHER" id="PTHR35011">
    <property type="entry name" value="2,3-DIKETO-L-GULONATE TRAP TRANSPORTER SMALL PERMEASE PROTEIN YIAM"/>
    <property type="match status" value="1"/>
</dbReference>
<evidence type="ECO:0000313" key="11">
    <source>
        <dbReference type="EMBL" id="KAB1436064.1"/>
    </source>
</evidence>
<comment type="subcellular location">
    <subcellularLocation>
        <location evidence="1">Cell inner membrane</location>
        <topology evidence="1">Multi-pass membrane protein</topology>
    </subcellularLocation>
</comment>
<evidence type="ECO:0000256" key="1">
    <source>
        <dbReference type="ARBA" id="ARBA00004429"/>
    </source>
</evidence>
<name>A0A7V7UFB1_9FIRM</name>
<dbReference type="InterPro" id="IPR007387">
    <property type="entry name" value="TRAP_DctQ"/>
</dbReference>
<feature type="transmembrane region" description="Helical" evidence="9">
    <location>
        <begin position="85"/>
        <end position="107"/>
    </location>
</feature>
<accession>A0A7V7UFB1</accession>
<proteinExistence type="inferred from homology"/>
<evidence type="ECO:0000256" key="6">
    <source>
        <dbReference type="ARBA" id="ARBA00022989"/>
    </source>
</evidence>
<gene>
    <name evidence="11" type="ORF">F7O84_16995</name>
</gene>
<sequence length="169" mass="18866">MVKKFEELLSKIEISIVCLGLGLLIITVFAAAILRFFGIDMSISTDLAQLTFAWVSFIGADLAMRQNKHMGVDMLVNRFPVKLRNAIFLFNSLLMLAFLLFAVYYGVNLCIINAARKYNTLYISYSFATASCPVGCALMCLTVVKNIVTYVKNFVKNDYSSIEKGEIIA</sequence>
<dbReference type="InterPro" id="IPR055348">
    <property type="entry name" value="DctQ"/>
</dbReference>
<keyword evidence="3" id="KW-1003">Cell membrane</keyword>
<evidence type="ECO:0000256" key="2">
    <source>
        <dbReference type="ARBA" id="ARBA00022448"/>
    </source>
</evidence>
<evidence type="ECO:0000313" key="12">
    <source>
        <dbReference type="Proteomes" id="UP000461768"/>
    </source>
</evidence>
<reference evidence="11 12" key="2">
    <citation type="submission" date="2020-02" db="EMBL/GenBank/DDBJ databases">
        <title>Candidatus Galacturonibacter soehngenii shows hetero-acetogenic catabolism of galacturonic acid but lacks a canonical carbon monoxide dehydrogenase/acetyl-CoA synthase complex.</title>
        <authorList>
            <person name="Diender M."/>
            <person name="Stouten G.R."/>
            <person name="Petersen J.F."/>
            <person name="Nielsen P.H."/>
            <person name="Dueholm M.S."/>
            <person name="Pronk J.T."/>
            <person name="Van Loosdrecht M.C.M."/>
        </authorList>
    </citation>
    <scope>NUCLEOTIDE SEQUENCE [LARGE SCALE GENOMIC DNA]</scope>
    <source>
        <strain evidence="11">GalUA</strain>
    </source>
</reference>
<dbReference type="GO" id="GO:0022857">
    <property type="term" value="F:transmembrane transporter activity"/>
    <property type="evidence" value="ECO:0007669"/>
    <property type="project" value="TreeGrafter"/>
</dbReference>
<feature type="transmembrane region" description="Helical" evidence="9">
    <location>
        <begin position="122"/>
        <end position="144"/>
    </location>
</feature>
<feature type="transmembrane region" description="Helical" evidence="9">
    <location>
        <begin position="12"/>
        <end position="35"/>
    </location>
</feature>
<reference evidence="11 12" key="1">
    <citation type="submission" date="2019-09" db="EMBL/GenBank/DDBJ databases">
        <authorList>
            <person name="Valk L.C."/>
        </authorList>
    </citation>
    <scope>NUCLEOTIDE SEQUENCE [LARGE SCALE GENOMIC DNA]</scope>
    <source>
        <strain evidence="11">GalUA</strain>
    </source>
</reference>
<dbReference type="Proteomes" id="UP000461768">
    <property type="component" value="Unassembled WGS sequence"/>
</dbReference>